<dbReference type="GO" id="GO:0015171">
    <property type="term" value="F:amino acid transmembrane transporter activity"/>
    <property type="evidence" value="ECO:0007669"/>
    <property type="project" value="TreeGrafter"/>
</dbReference>
<keyword evidence="3 5" id="KW-1133">Transmembrane helix</keyword>
<feature type="domain" description="Amino acid permease/ SLC12A" evidence="6">
    <location>
        <begin position="2"/>
        <end position="227"/>
    </location>
</feature>
<dbReference type="GO" id="GO:0016020">
    <property type="term" value="C:membrane"/>
    <property type="evidence" value="ECO:0007669"/>
    <property type="project" value="UniProtKB-SubCell"/>
</dbReference>
<gene>
    <name evidence="7" type="ORF">BN1211_5365</name>
</gene>
<reference evidence="8" key="1">
    <citation type="journal article" date="2015" name="J. Biotechnol.">
        <title>The structure of the Cyberlindnera jadinii genome and its relation to Candida utilis analyzed by the occurrence of single nucleotide polymorphisms.</title>
        <authorList>
            <person name="Rupp O."/>
            <person name="Brinkrolf K."/>
            <person name="Buerth C."/>
            <person name="Kunigo M."/>
            <person name="Schneider J."/>
            <person name="Jaenicke S."/>
            <person name="Goesmann A."/>
            <person name="Puehler A."/>
            <person name="Jaeger K.-E."/>
            <person name="Ernst J.F."/>
        </authorList>
    </citation>
    <scope>NUCLEOTIDE SEQUENCE [LARGE SCALE GENOMIC DNA]</scope>
    <source>
        <strain evidence="8">ATCC 18201 / CBS 1600 / BCRC 20928 / JCM 3617 / NBRC 0987 / NRRL Y-1542</strain>
    </source>
</reference>
<evidence type="ECO:0000313" key="7">
    <source>
        <dbReference type="EMBL" id="CEP24531.1"/>
    </source>
</evidence>
<evidence type="ECO:0000256" key="1">
    <source>
        <dbReference type="ARBA" id="ARBA00004141"/>
    </source>
</evidence>
<feature type="transmembrane region" description="Helical" evidence="5">
    <location>
        <begin position="20"/>
        <end position="44"/>
    </location>
</feature>
<sequence length="321" mass="35464">MFMVVTVLINMFGVKIFGEFESWLSSVSVLIVLRPIILLLVIIVGEAPSHDHLGVGYWSDPGTRRAYSGIDDEPFGRLASFINVLVTELVGVIVAKAENPRRNVPRAIKLTFYRILIFYELSVFLQGTCVAYDHLLLISATSSSISANASPFVVAIKNAKIGRLDHAINACILVIIFSAVISDLCIGSRTLDGLTVTGRAPRSFAKTNRWAIPYYALMVCGSFSALACSLTYSAPFYPYGSWGALVLCVVIAFTQNFTVFIDGFDHETFITGYIGIPTKTIKPEDAKLVTLKHYVDAEEEAGIIKDQERKERNKLSSRKYK</sequence>
<evidence type="ECO:0000256" key="5">
    <source>
        <dbReference type="SAM" id="Phobius"/>
    </source>
</evidence>
<keyword evidence="2 5" id="KW-0812">Transmembrane</keyword>
<proteinExistence type="predicted"/>
<keyword evidence="4 5" id="KW-0472">Membrane</keyword>
<dbReference type="EMBL" id="CDQK01000006">
    <property type="protein sequence ID" value="CEP24531.1"/>
    <property type="molecule type" value="Genomic_DNA"/>
</dbReference>
<evidence type="ECO:0000256" key="3">
    <source>
        <dbReference type="ARBA" id="ARBA00022989"/>
    </source>
</evidence>
<dbReference type="Pfam" id="PF00324">
    <property type="entry name" value="AA_permease"/>
    <property type="match status" value="1"/>
</dbReference>
<evidence type="ECO:0000313" key="8">
    <source>
        <dbReference type="Proteomes" id="UP000038830"/>
    </source>
</evidence>
<feature type="transmembrane region" description="Helical" evidence="5">
    <location>
        <begin position="167"/>
        <end position="191"/>
    </location>
</feature>
<evidence type="ECO:0000256" key="2">
    <source>
        <dbReference type="ARBA" id="ARBA00022692"/>
    </source>
</evidence>
<dbReference type="InterPro" id="IPR004841">
    <property type="entry name" value="AA-permease/SLC12A_dom"/>
</dbReference>
<dbReference type="PANTHER" id="PTHR43341">
    <property type="entry name" value="AMINO ACID PERMEASE"/>
    <property type="match status" value="1"/>
</dbReference>
<accession>A0A0H5C8D3</accession>
<organism evidence="7 8">
    <name type="scientific">Cyberlindnera jadinii (strain ATCC 18201 / CBS 1600 / BCRC 20928 / JCM 3617 / NBRC 0987 / NRRL Y-1542)</name>
    <name type="common">Torula yeast</name>
    <name type="synonym">Candida utilis</name>
    <dbReference type="NCBI Taxonomy" id="983966"/>
    <lineage>
        <taxon>Eukaryota</taxon>
        <taxon>Fungi</taxon>
        <taxon>Dikarya</taxon>
        <taxon>Ascomycota</taxon>
        <taxon>Saccharomycotina</taxon>
        <taxon>Saccharomycetes</taxon>
        <taxon>Phaffomycetales</taxon>
        <taxon>Phaffomycetaceae</taxon>
        <taxon>Cyberlindnera</taxon>
    </lineage>
</organism>
<evidence type="ECO:0000259" key="6">
    <source>
        <dbReference type="Pfam" id="PF00324"/>
    </source>
</evidence>
<feature type="transmembrane region" description="Helical" evidence="5">
    <location>
        <begin position="212"/>
        <end position="233"/>
    </location>
</feature>
<dbReference type="InterPro" id="IPR050524">
    <property type="entry name" value="APC_YAT"/>
</dbReference>
<dbReference type="AlphaFoldDB" id="A0A0H5C8D3"/>
<dbReference type="PANTHER" id="PTHR43341:SF9">
    <property type="entry name" value="DICARBOXYLIC AMINO ACID PERMEASE"/>
    <property type="match status" value="1"/>
</dbReference>
<evidence type="ECO:0000256" key="4">
    <source>
        <dbReference type="ARBA" id="ARBA00023136"/>
    </source>
</evidence>
<comment type="subcellular location">
    <subcellularLocation>
        <location evidence="1">Membrane</location>
        <topology evidence="1">Multi-pass membrane protein</topology>
    </subcellularLocation>
</comment>
<feature type="transmembrane region" description="Helical" evidence="5">
    <location>
        <begin position="239"/>
        <end position="261"/>
    </location>
</feature>
<dbReference type="Gene3D" id="1.20.1740.10">
    <property type="entry name" value="Amino acid/polyamine transporter I"/>
    <property type="match status" value="1"/>
</dbReference>
<protein>
    <submittedName>
        <fullName evidence="7">Dicarboxylic amino acid permease</fullName>
    </submittedName>
</protein>
<name>A0A0H5C8D3_CYBJN</name>
<feature type="transmembrane region" description="Helical" evidence="5">
    <location>
        <begin position="75"/>
        <end position="95"/>
    </location>
</feature>
<dbReference type="Proteomes" id="UP000038830">
    <property type="component" value="Unassembled WGS sequence"/>
</dbReference>
<feature type="transmembrane region" description="Helical" evidence="5">
    <location>
        <begin position="116"/>
        <end position="138"/>
    </location>
</feature>